<feature type="compositionally biased region" description="Basic residues" evidence="1">
    <location>
        <begin position="27"/>
        <end position="37"/>
    </location>
</feature>
<dbReference type="EMBL" id="HBGE01046906">
    <property type="protein sequence ID" value="CAD9143838.1"/>
    <property type="molecule type" value="Transcribed_RNA"/>
</dbReference>
<evidence type="ECO:0000256" key="1">
    <source>
        <dbReference type="SAM" id="MobiDB-lite"/>
    </source>
</evidence>
<feature type="region of interest" description="Disordered" evidence="1">
    <location>
        <begin position="111"/>
        <end position="131"/>
    </location>
</feature>
<gene>
    <name evidence="2" type="ORF">ACAT0790_LOCUS28313</name>
</gene>
<reference evidence="2" key="1">
    <citation type="submission" date="2021-01" db="EMBL/GenBank/DDBJ databases">
        <authorList>
            <person name="Corre E."/>
            <person name="Pelletier E."/>
            <person name="Niang G."/>
            <person name="Scheremetjew M."/>
            <person name="Finn R."/>
            <person name="Kale V."/>
            <person name="Holt S."/>
            <person name="Cochrane G."/>
            <person name="Meng A."/>
            <person name="Brown T."/>
            <person name="Cohen L."/>
        </authorList>
    </citation>
    <scope>NUCLEOTIDE SEQUENCE</scope>
    <source>
        <strain evidence="2">OF101</strain>
    </source>
</reference>
<dbReference type="PANTHER" id="PTHR13582">
    <property type="entry name" value="M-PHASE PHOSPHOPROTEIN 6"/>
    <property type="match status" value="1"/>
</dbReference>
<feature type="region of interest" description="Disordered" evidence="1">
    <location>
        <begin position="1"/>
        <end position="98"/>
    </location>
</feature>
<dbReference type="AlphaFoldDB" id="A0A7S1W1J7"/>
<sequence length="183" mass="20158">MAASGHRTVSLAEEPARDAMPAQRGRGGGRKARKGRHGGAFGNAAPPRPEPKPADGAAGDGGSQPQGLSANVQGMRFMQSAREEEQRKKQEQDQLRHLEDMQWIVPGFEEEVKEAEQSQEPEKKKAAQPAVLLHRRSYKGFNPVVEQCMKEQLKQQAAAARAAEELEEAEALQGMKRRRKGQQ</sequence>
<organism evidence="2">
    <name type="scientific">Alexandrium catenella</name>
    <name type="common">Red tide dinoflagellate</name>
    <name type="synonym">Gonyaulax catenella</name>
    <dbReference type="NCBI Taxonomy" id="2925"/>
    <lineage>
        <taxon>Eukaryota</taxon>
        <taxon>Sar</taxon>
        <taxon>Alveolata</taxon>
        <taxon>Dinophyceae</taxon>
        <taxon>Gonyaulacales</taxon>
        <taxon>Pyrocystaceae</taxon>
        <taxon>Alexandrium</taxon>
    </lineage>
</organism>
<dbReference type="PANTHER" id="PTHR13582:SF0">
    <property type="entry name" value="M-PHASE PHOSPHOPROTEIN 6"/>
    <property type="match status" value="1"/>
</dbReference>
<protein>
    <submittedName>
        <fullName evidence="2">Uncharacterized protein</fullName>
    </submittedName>
</protein>
<feature type="compositionally biased region" description="Basic and acidic residues" evidence="1">
    <location>
        <begin position="114"/>
        <end position="125"/>
    </location>
</feature>
<name>A0A7S1W1J7_ALECA</name>
<feature type="region of interest" description="Disordered" evidence="1">
    <location>
        <begin position="157"/>
        <end position="183"/>
    </location>
</feature>
<feature type="compositionally biased region" description="Basic and acidic residues" evidence="1">
    <location>
        <begin position="81"/>
        <end position="98"/>
    </location>
</feature>
<dbReference type="InterPro" id="IPR019324">
    <property type="entry name" value="MPP6"/>
</dbReference>
<dbReference type="Pfam" id="PF10175">
    <property type="entry name" value="MPP6"/>
    <property type="match status" value="1"/>
</dbReference>
<dbReference type="GO" id="GO:0000460">
    <property type="term" value="P:maturation of 5.8S rRNA"/>
    <property type="evidence" value="ECO:0007669"/>
    <property type="project" value="TreeGrafter"/>
</dbReference>
<proteinExistence type="predicted"/>
<accession>A0A7S1W1J7</accession>
<evidence type="ECO:0000313" key="2">
    <source>
        <dbReference type="EMBL" id="CAD9143838.1"/>
    </source>
</evidence>